<accession>A0AAV7S1J9</accession>
<evidence type="ECO:0000313" key="1">
    <source>
        <dbReference type="EMBL" id="KAJ1157369.1"/>
    </source>
</evidence>
<reference evidence="1" key="1">
    <citation type="journal article" date="2022" name="bioRxiv">
        <title>Sequencing and chromosome-scale assembly of the giantPleurodeles waltlgenome.</title>
        <authorList>
            <person name="Brown T."/>
            <person name="Elewa A."/>
            <person name="Iarovenko S."/>
            <person name="Subramanian E."/>
            <person name="Araus A.J."/>
            <person name="Petzold A."/>
            <person name="Susuki M."/>
            <person name="Suzuki K.-i.T."/>
            <person name="Hayashi T."/>
            <person name="Toyoda A."/>
            <person name="Oliveira C."/>
            <person name="Osipova E."/>
            <person name="Leigh N.D."/>
            <person name="Simon A."/>
            <person name="Yun M.H."/>
        </authorList>
    </citation>
    <scope>NUCLEOTIDE SEQUENCE</scope>
    <source>
        <strain evidence="1">20211129_DDA</strain>
        <tissue evidence="1">Liver</tissue>
    </source>
</reference>
<organism evidence="1 2">
    <name type="scientific">Pleurodeles waltl</name>
    <name type="common">Iberian ribbed newt</name>
    <dbReference type="NCBI Taxonomy" id="8319"/>
    <lineage>
        <taxon>Eukaryota</taxon>
        <taxon>Metazoa</taxon>
        <taxon>Chordata</taxon>
        <taxon>Craniata</taxon>
        <taxon>Vertebrata</taxon>
        <taxon>Euteleostomi</taxon>
        <taxon>Amphibia</taxon>
        <taxon>Batrachia</taxon>
        <taxon>Caudata</taxon>
        <taxon>Salamandroidea</taxon>
        <taxon>Salamandridae</taxon>
        <taxon>Pleurodelinae</taxon>
        <taxon>Pleurodeles</taxon>
    </lineage>
</organism>
<dbReference type="EMBL" id="JANPWB010000009">
    <property type="protein sequence ID" value="KAJ1157369.1"/>
    <property type="molecule type" value="Genomic_DNA"/>
</dbReference>
<sequence>MQTSIMNEECVLLVCCEQWTWITRTSAGSPVRTDGAGRASRTLQLETEMSNAKSPRELTLKNVLQAESIFPSPLGNAEALRFGHRRRHPEVPARRLCRCFNGRTCFRRPSEQVAIKAAPTCEVALGFVITPLTWSSCSRDEAMTAAPCSGDPGLRTLGLTIFRFRQENKKEKNKT</sequence>
<name>A0AAV7S1J9_PLEWA</name>
<dbReference type="AlphaFoldDB" id="A0AAV7S1J9"/>
<proteinExistence type="predicted"/>
<keyword evidence="2" id="KW-1185">Reference proteome</keyword>
<dbReference type="Proteomes" id="UP001066276">
    <property type="component" value="Chromosome 5"/>
</dbReference>
<evidence type="ECO:0000313" key="2">
    <source>
        <dbReference type="Proteomes" id="UP001066276"/>
    </source>
</evidence>
<comment type="caution">
    <text evidence="1">The sequence shown here is derived from an EMBL/GenBank/DDBJ whole genome shotgun (WGS) entry which is preliminary data.</text>
</comment>
<gene>
    <name evidence="1" type="ORF">NDU88_010082</name>
</gene>
<protein>
    <submittedName>
        <fullName evidence="1">Uncharacterized protein</fullName>
    </submittedName>
</protein>